<accession>D3FRS5</accession>
<keyword evidence="3" id="KW-1015">Disulfide bond</keyword>
<name>D3FRS5_ALKPO</name>
<dbReference type="STRING" id="398511.BpOF4_08895"/>
<evidence type="ECO:0000256" key="2">
    <source>
        <dbReference type="ARBA" id="ARBA00023002"/>
    </source>
</evidence>
<dbReference type="AlphaFoldDB" id="D3FRS5"/>
<dbReference type="GO" id="GO:0008379">
    <property type="term" value="F:thioredoxin peroxidase activity"/>
    <property type="evidence" value="ECO:0007669"/>
    <property type="project" value="TreeGrafter"/>
</dbReference>
<reference evidence="6 7" key="1">
    <citation type="journal article" date="2011" name="Environ. Microbiol.">
        <title>Genome of alkaliphilic Bacillus pseudofirmus OF4 reveals adaptations that support the ability to grow in an external pH range from 7.5 to 11.4.</title>
        <authorList>
            <person name="Janto B."/>
            <person name="Ahmed A."/>
            <person name="Ito M."/>
            <person name="Liu J."/>
            <person name="Hicks D.B."/>
            <person name="Pagni S."/>
            <person name="Fackelmayer O.J."/>
            <person name="Smith T.A."/>
            <person name="Earl J."/>
            <person name="Elbourne L.D."/>
            <person name="Hassan K."/>
            <person name="Paulsen I.T."/>
            <person name="Kolsto A.B."/>
            <person name="Tourasse N.J."/>
            <person name="Ehrlich G.D."/>
            <person name="Boissy R."/>
            <person name="Ivey D.M."/>
            <person name="Li G."/>
            <person name="Xue Y."/>
            <person name="Ma Y."/>
            <person name="Hu F.Z."/>
            <person name="Krulwich T.A."/>
        </authorList>
    </citation>
    <scope>NUCLEOTIDE SEQUENCE [LARGE SCALE GENOMIC DNA]</scope>
    <source>
        <strain evidence="7">ATCC BAA-2126 / JCM 17055 / OF4</strain>
    </source>
</reference>
<dbReference type="eggNOG" id="COG0450">
    <property type="taxonomic scope" value="Bacteria"/>
</dbReference>
<sequence length="111" mass="12121">MYAHKVFTKVSPNAARVTYPLVSDRNQAISRAYRVLDSKGGYAMRGTVIISPDGIIKARSVYPPEVGRNAFEILRLIQGLQHNQQTDQGIPANWVSGQAAITPDQGLIGEV</sequence>
<comment type="similarity">
    <text evidence="1">Belongs to the peroxiredoxin family. AhpC/Prx1 subfamily.</text>
</comment>
<dbReference type="EMBL" id="CP001878">
    <property type="protein sequence ID" value="ADC49835.1"/>
    <property type="molecule type" value="Genomic_DNA"/>
</dbReference>
<dbReference type="GO" id="GO:0045454">
    <property type="term" value="P:cell redox homeostasis"/>
    <property type="evidence" value="ECO:0007669"/>
    <property type="project" value="TreeGrafter"/>
</dbReference>
<evidence type="ECO:0000256" key="4">
    <source>
        <dbReference type="ARBA" id="ARBA00037420"/>
    </source>
</evidence>
<evidence type="ECO:0000256" key="1">
    <source>
        <dbReference type="ARBA" id="ARBA00009796"/>
    </source>
</evidence>
<dbReference type="SUPFAM" id="SSF52833">
    <property type="entry name" value="Thioredoxin-like"/>
    <property type="match status" value="1"/>
</dbReference>
<dbReference type="GO" id="GO:0006979">
    <property type="term" value="P:response to oxidative stress"/>
    <property type="evidence" value="ECO:0007669"/>
    <property type="project" value="TreeGrafter"/>
</dbReference>
<dbReference type="InterPro" id="IPR036249">
    <property type="entry name" value="Thioredoxin-like_sf"/>
</dbReference>
<gene>
    <name evidence="6" type="primary">ahpC</name>
    <name evidence="6" type="ordered locus">BpOF4_08895</name>
</gene>
<dbReference type="GO" id="GO:0005829">
    <property type="term" value="C:cytosol"/>
    <property type="evidence" value="ECO:0007669"/>
    <property type="project" value="TreeGrafter"/>
</dbReference>
<dbReference type="PANTHER" id="PTHR10681:SF128">
    <property type="entry name" value="THIOREDOXIN-DEPENDENT PEROXIDE REDUCTASE, MITOCHONDRIAL"/>
    <property type="match status" value="1"/>
</dbReference>
<keyword evidence="7" id="KW-1185">Reference proteome</keyword>
<dbReference type="InterPro" id="IPR000866">
    <property type="entry name" value="AhpC/TSA"/>
</dbReference>
<comment type="function">
    <text evidence="4">Thiol-specific peroxidase that catalyzes the reduction of hydrogen peroxide and organic hydroperoxides to water and alcohols, respectively. Plays a role in cell protection against oxidative stress by detoxifying peroxides.</text>
</comment>
<keyword evidence="2" id="KW-0560">Oxidoreductase</keyword>
<organism evidence="6 7">
    <name type="scientific">Alkalihalophilus pseudofirmus (strain ATCC BAA-2126 / JCM 17055 / OF4)</name>
    <name type="common">Bacillus pseudofirmus</name>
    <dbReference type="NCBI Taxonomy" id="398511"/>
    <lineage>
        <taxon>Bacteria</taxon>
        <taxon>Bacillati</taxon>
        <taxon>Bacillota</taxon>
        <taxon>Bacilli</taxon>
        <taxon>Bacillales</taxon>
        <taxon>Bacillaceae</taxon>
        <taxon>Alkalihalophilus</taxon>
    </lineage>
</organism>
<dbReference type="Gene3D" id="3.40.30.10">
    <property type="entry name" value="Glutaredoxin"/>
    <property type="match status" value="1"/>
</dbReference>
<dbReference type="GO" id="GO:0033554">
    <property type="term" value="P:cellular response to stress"/>
    <property type="evidence" value="ECO:0007669"/>
    <property type="project" value="TreeGrafter"/>
</dbReference>
<dbReference type="PANTHER" id="PTHR10681">
    <property type="entry name" value="THIOREDOXIN PEROXIDASE"/>
    <property type="match status" value="1"/>
</dbReference>
<dbReference type="Proteomes" id="UP000001544">
    <property type="component" value="Chromosome"/>
</dbReference>
<dbReference type="InterPro" id="IPR050217">
    <property type="entry name" value="Peroxiredoxin"/>
</dbReference>
<protein>
    <submittedName>
        <fullName evidence="6">Peroxiredoxin</fullName>
    </submittedName>
</protein>
<evidence type="ECO:0000256" key="3">
    <source>
        <dbReference type="ARBA" id="ARBA00023157"/>
    </source>
</evidence>
<evidence type="ECO:0000259" key="5">
    <source>
        <dbReference type="Pfam" id="PF00578"/>
    </source>
</evidence>
<evidence type="ECO:0000313" key="7">
    <source>
        <dbReference type="Proteomes" id="UP000001544"/>
    </source>
</evidence>
<proteinExistence type="inferred from homology"/>
<dbReference type="Pfam" id="PF00578">
    <property type="entry name" value="AhpC-TSA"/>
    <property type="match status" value="1"/>
</dbReference>
<dbReference type="HOGENOM" id="CLU_042529_21_2_9"/>
<feature type="domain" description="Alkyl hydroperoxide reductase subunit C/ Thiol specific antioxidant" evidence="5">
    <location>
        <begin position="12"/>
        <end position="58"/>
    </location>
</feature>
<dbReference type="GO" id="GO:0042744">
    <property type="term" value="P:hydrogen peroxide catabolic process"/>
    <property type="evidence" value="ECO:0007669"/>
    <property type="project" value="TreeGrafter"/>
</dbReference>
<evidence type="ECO:0000313" key="6">
    <source>
        <dbReference type="EMBL" id="ADC49835.1"/>
    </source>
</evidence>
<dbReference type="KEGG" id="bpf:BpOF4_08895"/>